<protein>
    <submittedName>
        <fullName evidence="1">Uncharacterized protein</fullName>
    </submittedName>
</protein>
<proteinExistence type="predicted"/>
<dbReference type="EMBL" id="JABBFZ010000018">
    <property type="protein sequence ID" value="NML34041.1"/>
    <property type="molecule type" value="Genomic_DNA"/>
</dbReference>
<keyword evidence="2" id="KW-1185">Reference proteome</keyword>
<organism evidence="1 2">
    <name type="scientific">Paraburkholderia antibiotica</name>
    <dbReference type="NCBI Taxonomy" id="2728839"/>
    <lineage>
        <taxon>Bacteria</taxon>
        <taxon>Pseudomonadati</taxon>
        <taxon>Pseudomonadota</taxon>
        <taxon>Betaproteobacteria</taxon>
        <taxon>Burkholderiales</taxon>
        <taxon>Burkholderiaceae</taxon>
        <taxon>Paraburkholderia</taxon>
    </lineage>
</organism>
<evidence type="ECO:0000313" key="1">
    <source>
        <dbReference type="EMBL" id="NML34041.1"/>
    </source>
</evidence>
<comment type="caution">
    <text evidence="1">The sequence shown here is derived from an EMBL/GenBank/DDBJ whole genome shotgun (WGS) entry which is preliminary data.</text>
</comment>
<gene>
    <name evidence="1" type="ORF">HHL14_24830</name>
</gene>
<accession>A0A7Y0A052</accession>
<dbReference type="Proteomes" id="UP000583127">
    <property type="component" value="Unassembled WGS sequence"/>
</dbReference>
<reference evidence="1 2" key="1">
    <citation type="submission" date="2020-04" db="EMBL/GenBank/DDBJ databases">
        <title>Paraburkholderia sp. G-4-1-8 isolated from soil.</title>
        <authorList>
            <person name="Dahal R.H."/>
        </authorList>
    </citation>
    <scope>NUCLEOTIDE SEQUENCE [LARGE SCALE GENOMIC DNA]</scope>
    <source>
        <strain evidence="1 2">G-4-1-8</strain>
    </source>
</reference>
<sequence>MASSHAALYWQYENVNEMRTTCAIEPEGRMATEEADAEILPLRQAGKSILGGYNCYCPRS</sequence>
<dbReference type="AlphaFoldDB" id="A0A7Y0A052"/>
<name>A0A7Y0A052_9BURK</name>
<evidence type="ECO:0000313" key="2">
    <source>
        <dbReference type="Proteomes" id="UP000583127"/>
    </source>
</evidence>